<proteinExistence type="predicted"/>
<feature type="non-terminal residue" evidence="1">
    <location>
        <position position="1"/>
    </location>
</feature>
<organism evidence="1">
    <name type="scientific">marine sediment metagenome</name>
    <dbReference type="NCBI Taxonomy" id="412755"/>
    <lineage>
        <taxon>unclassified sequences</taxon>
        <taxon>metagenomes</taxon>
        <taxon>ecological metagenomes</taxon>
    </lineage>
</organism>
<name>A0A0F8ZWU3_9ZZZZ</name>
<gene>
    <name evidence="1" type="ORF">LCGC14_2723640</name>
</gene>
<evidence type="ECO:0000313" key="1">
    <source>
        <dbReference type="EMBL" id="KKK90375.1"/>
    </source>
</evidence>
<dbReference type="EMBL" id="LAZR01049129">
    <property type="protein sequence ID" value="KKK90375.1"/>
    <property type="molecule type" value="Genomic_DNA"/>
</dbReference>
<dbReference type="AlphaFoldDB" id="A0A0F8ZWU3"/>
<protein>
    <submittedName>
        <fullName evidence="1">Uncharacterized protein</fullName>
    </submittedName>
</protein>
<sequence>TFAATVDAQVIALKELRSEHEKEREAEQAVHSKCETDLTTRCDDLAKLLTLETRRCDRLKAQAEKYTDAISGITKLGLDAMDSRKLAQADEGE</sequence>
<reference evidence="1" key="1">
    <citation type="journal article" date="2015" name="Nature">
        <title>Complex archaea that bridge the gap between prokaryotes and eukaryotes.</title>
        <authorList>
            <person name="Spang A."/>
            <person name="Saw J.H."/>
            <person name="Jorgensen S.L."/>
            <person name="Zaremba-Niedzwiedzka K."/>
            <person name="Martijn J."/>
            <person name="Lind A.E."/>
            <person name="van Eijk R."/>
            <person name="Schleper C."/>
            <person name="Guy L."/>
            <person name="Ettema T.J."/>
        </authorList>
    </citation>
    <scope>NUCLEOTIDE SEQUENCE</scope>
</reference>
<comment type="caution">
    <text evidence="1">The sequence shown here is derived from an EMBL/GenBank/DDBJ whole genome shotgun (WGS) entry which is preliminary data.</text>
</comment>
<accession>A0A0F8ZWU3</accession>